<reference evidence="1" key="1">
    <citation type="submission" date="2023-03" db="EMBL/GenBank/DDBJ databases">
        <title>Amycolatopsis taiwanensis NBRC 103393.</title>
        <authorList>
            <person name="Ichikawa N."/>
            <person name="Sato H."/>
            <person name="Tonouchi N."/>
        </authorList>
    </citation>
    <scope>NUCLEOTIDE SEQUENCE</scope>
    <source>
        <strain evidence="1">NBRC 103393</strain>
    </source>
</reference>
<sequence length="73" mass="8054">MEITKWSPRACPLPMSDPFMPNFDSNGSLIRPWGGGAVKAVLAAATTDARRWFAWIRRRPPQPAPSMLAGDET</sequence>
<keyword evidence="2" id="KW-1185">Reference proteome</keyword>
<dbReference type="EMBL" id="BSTI01000005">
    <property type="protein sequence ID" value="GLY65913.1"/>
    <property type="molecule type" value="Genomic_DNA"/>
</dbReference>
<protein>
    <submittedName>
        <fullName evidence="1">Uncharacterized protein</fullName>
    </submittedName>
</protein>
<evidence type="ECO:0000313" key="2">
    <source>
        <dbReference type="Proteomes" id="UP001165136"/>
    </source>
</evidence>
<organism evidence="1 2">
    <name type="scientific">Amycolatopsis taiwanensis</name>
    <dbReference type="NCBI Taxonomy" id="342230"/>
    <lineage>
        <taxon>Bacteria</taxon>
        <taxon>Bacillati</taxon>
        <taxon>Actinomycetota</taxon>
        <taxon>Actinomycetes</taxon>
        <taxon>Pseudonocardiales</taxon>
        <taxon>Pseudonocardiaceae</taxon>
        <taxon>Amycolatopsis</taxon>
    </lineage>
</organism>
<gene>
    <name evidence="1" type="ORF">Atai01_25320</name>
</gene>
<name>A0A9W6QY79_9PSEU</name>
<comment type="caution">
    <text evidence="1">The sequence shown here is derived from an EMBL/GenBank/DDBJ whole genome shotgun (WGS) entry which is preliminary data.</text>
</comment>
<dbReference type="AlphaFoldDB" id="A0A9W6QY79"/>
<evidence type="ECO:0000313" key="1">
    <source>
        <dbReference type="EMBL" id="GLY65913.1"/>
    </source>
</evidence>
<dbReference type="Proteomes" id="UP001165136">
    <property type="component" value="Unassembled WGS sequence"/>
</dbReference>
<proteinExistence type="predicted"/>
<accession>A0A9W6QY79</accession>